<keyword evidence="1" id="KW-0677">Repeat</keyword>
<dbReference type="GO" id="GO:0008092">
    <property type="term" value="F:cytoskeletal protein binding"/>
    <property type="evidence" value="ECO:0007669"/>
    <property type="project" value="InterPro"/>
</dbReference>
<dbReference type="SMART" id="SM01196">
    <property type="entry name" value="FERM_C"/>
    <property type="match status" value="1"/>
</dbReference>
<gene>
    <name evidence="4" type="primary">Frmpd2_1</name>
    <name evidence="4" type="ORF">GLAPRA_R00049</name>
</gene>
<feature type="non-terminal residue" evidence="4">
    <location>
        <position position="713"/>
    </location>
</feature>
<evidence type="ECO:0000259" key="3">
    <source>
        <dbReference type="PROSITE" id="PS51377"/>
    </source>
</evidence>
<dbReference type="InterPro" id="IPR029071">
    <property type="entry name" value="Ubiquitin-like_domsf"/>
</dbReference>
<proteinExistence type="predicted"/>
<organism evidence="4 5">
    <name type="scientific">Glareola pratincola</name>
    <name type="common">Collared pratincole</name>
    <name type="synonym">Hirundo pratincola</name>
    <dbReference type="NCBI Taxonomy" id="43316"/>
    <lineage>
        <taxon>Eukaryota</taxon>
        <taxon>Metazoa</taxon>
        <taxon>Chordata</taxon>
        <taxon>Craniata</taxon>
        <taxon>Vertebrata</taxon>
        <taxon>Euteleostomi</taxon>
        <taxon>Archelosauria</taxon>
        <taxon>Archosauria</taxon>
        <taxon>Dinosauria</taxon>
        <taxon>Saurischia</taxon>
        <taxon>Theropoda</taxon>
        <taxon>Coelurosauria</taxon>
        <taxon>Aves</taxon>
        <taxon>Neognathae</taxon>
        <taxon>Neoaves</taxon>
        <taxon>Charadriiformes</taxon>
        <taxon>Glareolidae</taxon>
        <taxon>Glareola</taxon>
    </lineage>
</organism>
<comment type="caution">
    <text evidence="4">The sequence shown here is derived from an EMBL/GenBank/DDBJ whole genome shotgun (WGS) entry which is preliminary data.</text>
</comment>
<dbReference type="CDD" id="cd14473">
    <property type="entry name" value="FERM_B-lobe"/>
    <property type="match status" value="1"/>
</dbReference>
<dbReference type="PANTHER" id="PTHR46900:SF4">
    <property type="entry name" value="FERM AND PDZ DOMAIN CONTAINING 2"/>
    <property type="match status" value="1"/>
</dbReference>
<dbReference type="InterPro" id="IPR000299">
    <property type="entry name" value="FERM_domain"/>
</dbReference>
<dbReference type="SUPFAM" id="SSF47031">
    <property type="entry name" value="Second domain of FERM"/>
    <property type="match status" value="1"/>
</dbReference>
<dbReference type="Pfam" id="PF09379">
    <property type="entry name" value="FERM_N"/>
    <property type="match status" value="1"/>
</dbReference>
<dbReference type="InterPro" id="IPR019748">
    <property type="entry name" value="FERM_central"/>
</dbReference>
<dbReference type="AlphaFoldDB" id="A0A7L4LPV7"/>
<sequence>NPVSVAAGMSSSCVTLAEVLWAKGSHLEEEEVWALLYLATVQLLEDLHKDPAIYVICPWSVLLSAEGNLSFQNNASQMEAVPFSAPELLHRQSKNQRIGVTKMLVYSLGMTLYWSADYQVPPNQASNTNIFLSDQLHMLLLTLCEDLPHKRLSPESILEACEAHQKESASLPANVYIKKMVQFAVGSVSEVERVVTEDSTASQLSRSHVIRKRLHEKISDTSPLSSQMNFHQGRVPQTHRSWDPTLSGSRTQSSYKLFINRKCSPPLLKDELSSPNFQQAVSHRTSGTVNPTIGCKHLQLNFYQGHHCIFSGPEFIILSSEPPVTLQLPGSIVTKKGKSYLSQRDLNVILLNGQCLEVQCDIKSKARDVFNTVVAYANLVEHFYFGLAYLRGKEFFFLDEETKLYKVAPDGWNDQPKKKTSIINFTLFLRIKFFVNHFNVIQHSLTRHQFYLQLRKDILEERLYCNDETALKLGALALQAEFGNYASEMHGKSYFRVEDYIPASRIEKMTLAYVQRELAKLHRMNRSLFEDEAELEFLKVTQQLPEYGVLFYRVSQEKKGAGGDIILGICAKGIIVYEVKDHTRIASLRFQWRETERISAHRKKFMIESSFSGKKHTFITDTAKTCKYLLDLCSAQHKFNAQMNSRQLRQTSSEESKFVEIDKPNSTYAAQREHLALIQRLSRSENVLYAANLEHLSAGMMSKSCDNLSVETN</sequence>
<dbReference type="PROSITE" id="PS51377">
    <property type="entry name" value="KIND"/>
    <property type="match status" value="1"/>
</dbReference>
<dbReference type="SUPFAM" id="SSF50729">
    <property type="entry name" value="PH domain-like"/>
    <property type="match status" value="1"/>
</dbReference>
<dbReference type="Pfam" id="PF09380">
    <property type="entry name" value="FERM_C"/>
    <property type="match status" value="1"/>
</dbReference>
<feature type="domain" description="FERM" evidence="2">
    <location>
        <begin position="344"/>
        <end position="644"/>
    </location>
</feature>
<feature type="non-terminal residue" evidence="4">
    <location>
        <position position="1"/>
    </location>
</feature>
<dbReference type="SMART" id="SM00750">
    <property type="entry name" value="KIND"/>
    <property type="match status" value="1"/>
</dbReference>
<dbReference type="InterPro" id="IPR018979">
    <property type="entry name" value="FERM_N"/>
</dbReference>
<evidence type="ECO:0000256" key="1">
    <source>
        <dbReference type="ARBA" id="ARBA00022737"/>
    </source>
</evidence>
<dbReference type="InterPro" id="IPR052074">
    <property type="entry name" value="NonRcpt_TyrProt_Phosphatase"/>
</dbReference>
<feature type="domain" description="KIND" evidence="3">
    <location>
        <begin position="14"/>
        <end position="198"/>
    </location>
</feature>
<evidence type="ECO:0000313" key="4">
    <source>
        <dbReference type="EMBL" id="NXY67091.1"/>
    </source>
</evidence>
<dbReference type="EMBL" id="VWPO01000004">
    <property type="protein sequence ID" value="NXY67091.1"/>
    <property type="molecule type" value="Genomic_DNA"/>
</dbReference>
<dbReference type="Gene3D" id="3.10.20.90">
    <property type="entry name" value="Phosphatidylinositol 3-kinase Catalytic Subunit, Chain A, domain 1"/>
    <property type="match status" value="1"/>
</dbReference>
<dbReference type="InterPro" id="IPR019749">
    <property type="entry name" value="Band_41_domain"/>
</dbReference>
<dbReference type="Gene3D" id="2.30.29.30">
    <property type="entry name" value="Pleckstrin-homology domain (PH domain)/Phosphotyrosine-binding domain (PTB)"/>
    <property type="match status" value="1"/>
</dbReference>
<dbReference type="InterPro" id="IPR014352">
    <property type="entry name" value="FERM/acyl-CoA-bd_prot_sf"/>
</dbReference>
<dbReference type="Gene3D" id="1.20.80.10">
    <property type="match status" value="1"/>
</dbReference>
<name>A0A7L4LPV7_GLAPT</name>
<dbReference type="CDD" id="cd17196">
    <property type="entry name" value="FERM_F1_FRMPD2"/>
    <property type="match status" value="1"/>
</dbReference>
<dbReference type="InterPro" id="IPR035963">
    <property type="entry name" value="FERM_2"/>
</dbReference>
<dbReference type="InterPro" id="IPR011993">
    <property type="entry name" value="PH-like_dom_sf"/>
</dbReference>
<dbReference type="Gene3D" id="1.10.510.10">
    <property type="entry name" value="Transferase(Phosphotransferase) domain 1"/>
    <property type="match status" value="1"/>
</dbReference>
<dbReference type="InterPro" id="IPR000798">
    <property type="entry name" value="Ez/rad/moesin-like"/>
</dbReference>
<dbReference type="SMART" id="SM00295">
    <property type="entry name" value="B41"/>
    <property type="match status" value="1"/>
</dbReference>
<dbReference type="PRINTS" id="PR00661">
    <property type="entry name" value="ERMFAMILY"/>
</dbReference>
<evidence type="ECO:0000259" key="2">
    <source>
        <dbReference type="PROSITE" id="PS50057"/>
    </source>
</evidence>
<dbReference type="PANTHER" id="PTHR46900">
    <property type="entry name" value="TYROSINE-PROTEIN PHOSPHATASE NON-RECEPTOR TYPE 13"/>
    <property type="match status" value="1"/>
</dbReference>
<reference evidence="4 5" key="1">
    <citation type="submission" date="2019-09" db="EMBL/GenBank/DDBJ databases">
        <title>Bird 10,000 Genomes (B10K) Project - Family phase.</title>
        <authorList>
            <person name="Zhang G."/>
        </authorList>
    </citation>
    <scope>NUCLEOTIDE SEQUENCE [LARGE SCALE GENOMIC DNA]</scope>
    <source>
        <strain evidence="4">B10K-CU-031-08</strain>
        <tissue evidence="4">Muscle</tissue>
    </source>
</reference>
<keyword evidence="5" id="KW-1185">Reference proteome</keyword>
<dbReference type="SUPFAM" id="SSF54236">
    <property type="entry name" value="Ubiquitin-like"/>
    <property type="match status" value="1"/>
</dbReference>
<dbReference type="InterPro" id="IPR018980">
    <property type="entry name" value="FERM_PH-like_C"/>
</dbReference>
<evidence type="ECO:0000313" key="5">
    <source>
        <dbReference type="Proteomes" id="UP000583049"/>
    </source>
</evidence>
<dbReference type="Proteomes" id="UP000583049">
    <property type="component" value="Unassembled WGS sequence"/>
</dbReference>
<dbReference type="PRINTS" id="PR00935">
    <property type="entry name" value="BAND41"/>
</dbReference>
<dbReference type="Pfam" id="PF00373">
    <property type="entry name" value="FERM_M"/>
    <property type="match status" value="1"/>
</dbReference>
<accession>A0A7L4LPV7</accession>
<dbReference type="InterPro" id="IPR011019">
    <property type="entry name" value="KIND_dom"/>
</dbReference>
<dbReference type="PROSITE" id="PS50057">
    <property type="entry name" value="FERM_3"/>
    <property type="match status" value="1"/>
</dbReference>
<protein>
    <submittedName>
        <fullName evidence="4">FRPD2 protein</fullName>
    </submittedName>
</protein>